<evidence type="ECO:0000313" key="15">
    <source>
        <dbReference type="EMBL" id="TKB54788.1"/>
    </source>
</evidence>
<keyword evidence="5 13" id="KW-0813">Transport</keyword>
<keyword evidence="8 13" id="KW-0472">Membrane</keyword>
<gene>
    <name evidence="13 15" type="primary">lolB</name>
    <name evidence="15" type="ORF">FCL42_11615</name>
</gene>
<evidence type="ECO:0000256" key="10">
    <source>
        <dbReference type="ARBA" id="ARBA00023186"/>
    </source>
</evidence>
<keyword evidence="10 13" id="KW-0143">Chaperone</keyword>
<keyword evidence="9 13" id="KW-0564">Palmitate</keyword>
<proteinExistence type="inferred from homology"/>
<feature type="signal peptide" evidence="14">
    <location>
        <begin position="1"/>
        <end position="24"/>
    </location>
</feature>
<dbReference type="Proteomes" id="UP000305675">
    <property type="component" value="Unassembled WGS sequence"/>
</dbReference>
<dbReference type="EMBL" id="SWCJ01000007">
    <property type="protein sequence ID" value="TKB54788.1"/>
    <property type="molecule type" value="Genomic_DNA"/>
</dbReference>
<evidence type="ECO:0000256" key="2">
    <source>
        <dbReference type="ARBA" id="ARBA00009696"/>
    </source>
</evidence>
<evidence type="ECO:0000313" key="16">
    <source>
        <dbReference type="Proteomes" id="UP000305675"/>
    </source>
</evidence>
<name>A0A4U1BMN2_9GAMM</name>
<dbReference type="SUPFAM" id="SSF89392">
    <property type="entry name" value="Prokaryotic lipoproteins and lipoprotein localization factors"/>
    <property type="match status" value="1"/>
</dbReference>
<comment type="caution">
    <text evidence="15">The sequence shown here is derived from an EMBL/GenBank/DDBJ whole genome shotgun (WGS) entry which is preliminary data.</text>
</comment>
<evidence type="ECO:0000256" key="12">
    <source>
        <dbReference type="ARBA" id="ARBA00023288"/>
    </source>
</evidence>
<comment type="function">
    <text evidence="13">Plays a critical role in the incorporation of lipoproteins in the outer membrane after they are released by the LolA protein.</text>
</comment>
<evidence type="ECO:0000256" key="11">
    <source>
        <dbReference type="ARBA" id="ARBA00023237"/>
    </source>
</evidence>
<dbReference type="Gene3D" id="2.50.20.10">
    <property type="entry name" value="Lipoprotein localisation LolA/LolB/LppX"/>
    <property type="match status" value="1"/>
</dbReference>
<evidence type="ECO:0000256" key="9">
    <source>
        <dbReference type="ARBA" id="ARBA00023139"/>
    </source>
</evidence>
<dbReference type="GO" id="GO:0015031">
    <property type="term" value="P:protein transport"/>
    <property type="evidence" value="ECO:0007669"/>
    <property type="project" value="UniProtKB-KW"/>
</dbReference>
<reference evidence="15 16" key="1">
    <citation type="submission" date="2019-04" db="EMBL/GenBank/DDBJ databases">
        <authorList>
            <person name="Hwang J.C."/>
        </authorList>
    </citation>
    <scope>NUCLEOTIDE SEQUENCE [LARGE SCALE GENOMIC DNA]</scope>
    <source>
        <strain evidence="15 16">IMCC35002</strain>
    </source>
</reference>
<evidence type="ECO:0000256" key="1">
    <source>
        <dbReference type="ARBA" id="ARBA00004459"/>
    </source>
</evidence>
<dbReference type="HAMAP" id="MF_00233">
    <property type="entry name" value="LolB"/>
    <property type="match status" value="1"/>
</dbReference>
<evidence type="ECO:0000256" key="6">
    <source>
        <dbReference type="ARBA" id="ARBA00022729"/>
    </source>
</evidence>
<dbReference type="NCBIfam" id="TIGR00548">
    <property type="entry name" value="lolB"/>
    <property type="match status" value="1"/>
</dbReference>
<evidence type="ECO:0000256" key="8">
    <source>
        <dbReference type="ARBA" id="ARBA00023136"/>
    </source>
</evidence>
<evidence type="ECO:0000256" key="5">
    <source>
        <dbReference type="ARBA" id="ARBA00022448"/>
    </source>
</evidence>
<keyword evidence="16" id="KW-1185">Reference proteome</keyword>
<dbReference type="CDD" id="cd16326">
    <property type="entry name" value="LolB"/>
    <property type="match status" value="1"/>
</dbReference>
<keyword evidence="12 13" id="KW-0449">Lipoprotein</keyword>
<comment type="subunit">
    <text evidence="3 13">Monomer.</text>
</comment>
<accession>A0A4U1BMN2</accession>
<evidence type="ECO:0000256" key="14">
    <source>
        <dbReference type="SAM" id="SignalP"/>
    </source>
</evidence>
<dbReference type="InterPro" id="IPR029046">
    <property type="entry name" value="LolA/LolB/LppX"/>
</dbReference>
<dbReference type="Pfam" id="PF03550">
    <property type="entry name" value="LolB"/>
    <property type="match status" value="1"/>
</dbReference>
<evidence type="ECO:0000256" key="4">
    <source>
        <dbReference type="ARBA" id="ARBA00016202"/>
    </source>
</evidence>
<evidence type="ECO:0000256" key="3">
    <source>
        <dbReference type="ARBA" id="ARBA00011245"/>
    </source>
</evidence>
<feature type="chain" id="PRO_5020636972" description="Outer-membrane lipoprotein LolB" evidence="14">
    <location>
        <begin position="25"/>
        <end position="196"/>
    </location>
</feature>
<comment type="subcellular location">
    <subcellularLocation>
        <location evidence="1 13">Cell outer membrane</location>
        <topology evidence="1 13">Lipid-anchor</topology>
    </subcellularLocation>
</comment>
<evidence type="ECO:0000256" key="13">
    <source>
        <dbReference type="HAMAP-Rule" id="MF_00233"/>
    </source>
</evidence>
<dbReference type="GO" id="GO:0044874">
    <property type="term" value="P:lipoprotein localization to outer membrane"/>
    <property type="evidence" value="ECO:0007669"/>
    <property type="project" value="UniProtKB-UniRule"/>
</dbReference>
<dbReference type="AlphaFoldDB" id="A0A4U1BMN2"/>
<dbReference type="RefSeq" id="WP_136863589.1">
    <property type="nucleotide sequence ID" value="NZ_SWCJ01000007.1"/>
</dbReference>
<keyword evidence="7 13" id="KW-0653">Protein transport</keyword>
<protein>
    <recommendedName>
        <fullName evidence="4 13">Outer-membrane lipoprotein LolB</fullName>
    </recommendedName>
</protein>
<dbReference type="InterPro" id="IPR004565">
    <property type="entry name" value="OM_lipoprot_LolB"/>
</dbReference>
<dbReference type="GO" id="GO:0009279">
    <property type="term" value="C:cell outer membrane"/>
    <property type="evidence" value="ECO:0007669"/>
    <property type="project" value="UniProtKB-SubCell"/>
</dbReference>
<dbReference type="PROSITE" id="PS51257">
    <property type="entry name" value="PROKAR_LIPOPROTEIN"/>
    <property type="match status" value="1"/>
</dbReference>
<keyword evidence="6 13" id="KW-0732">Signal</keyword>
<keyword evidence="11 13" id="KW-0998">Cell outer membrane</keyword>
<evidence type="ECO:0000256" key="7">
    <source>
        <dbReference type="ARBA" id="ARBA00022927"/>
    </source>
</evidence>
<sequence length="196" mass="22200">MFQAFVKCTTLVLLALWLTGCASAPDANQNSNSAADLTRWQIKGKLAIITPDERLSLTMQWQHLEQQDKIRLSDPFGRTVLLLESQPEYASVLLDGQHHTGNSANALIQRLTGWQFPLTELTSWILGQPSGEHAVQYDANGWPAFAQVEVDPLAPAWTLTYQGWQQFNGYRIPKAINLRQLDKTLKLKLYEWQPEP</sequence>
<dbReference type="OrthoDB" id="9797618at2"/>
<organism evidence="15 16">
    <name type="scientific">Ferrimonas aestuarii</name>
    <dbReference type="NCBI Taxonomy" id="2569539"/>
    <lineage>
        <taxon>Bacteria</taxon>
        <taxon>Pseudomonadati</taxon>
        <taxon>Pseudomonadota</taxon>
        <taxon>Gammaproteobacteria</taxon>
        <taxon>Alteromonadales</taxon>
        <taxon>Ferrimonadaceae</taxon>
        <taxon>Ferrimonas</taxon>
    </lineage>
</organism>
<comment type="similarity">
    <text evidence="2 13">Belongs to the LolB family.</text>
</comment>